<dbReference type="Proteomes" id="UP000176187">
    <property type="component" value="Unassembled WGS sequence"/>
</dbReference>
<sequence length="225" mass="26531">MYYPHTKEVAQKMRENGMSLGDISRKLNITKSTLSFWCKDIVLSDSAISKIKTKGNMKSIKGLLRYTESKRKDRLKRYALQRQEGIKILGTLSERDMLMAGLGLYWGEGYKYENGELGFTNSNPHMIRFYFKWLRLWSVEKNSLIFRLTLNEFFRKEEEKIKIFWTNFLDIKKEQFSKTTYIQTNLKKASMKNIEKYKGILRVKVRKGTALRNKILGAIEHISNT</sequence>
<name>A0A1F6WX64_9BACT</name>
<dbReference type="AlphaFoldDB" id="A0A1F6WX64"/>
<gene>
    <name evidence="1" type="ORF">A3A05_01850</name>
</gene>
<proteinExistence type="predicted"/>
<accession>A0A1F6WX64</accession>
<evidence type="ECO:0000313" key="1">
    <source>
        <dbReference type="EMBL" id="OGI86394.1"/>
    </source>
</evidence>
<evidence type="ECO:0000313" key="2">
    <source>
        <dbReference type="Proteomes" id="UP000176187"/>
    </source>
</evidence>
<protein>
    <submittedName>
        <fullName evidence="1">Uncharacterized protein</fullName>
    </submittedName>
</protein>
<comment type="caution">
    <text evidence="1">The sequence shown here is derived from an EMBL/GenBank/DDBJ whole genome shotgun (WGS) entry which is preliminary data.</text>
</comment>
<dbReference type="EMBL" id="MFUY01000007">
    <property type="protein sequence ID" value="OGI86394.1"/>
    <property type="molecule type" value="Genomic_DNA"/>
</dbReference>
<reference evidence="1 2" key="1">
    <citation type="journal article" date="2016" name="Nat. Commun.">
        <title>Thousands of microbial genomes shed light on interconnected biogeochemical processes in an aquifer system.</title>
        <authorList>
            <person name="Anantharaman K."/>
            <person name="Brown C.T."/>
            <person name="Hug L.A."/>
            <person name="Sharon I."/>
            <person name="Castelle C.J."/>
            <person name="Probst A.J."/>
            <person name="Thomas B.C."/>
            <person name="Singh A."/>
            <person name="Wilkins M.J."/>
            <person name="Karaoz U."/>
            <person name="Brodie E.L."/>
            <person name="Williams K.H."/>
            <person name="Hubbard S.S."/>
            <person name="Banfield J.F."/>
        </authorList>
    </citation>
    <scope>NUCLEOTIDE SEQUENCE [LARGE SCALE GENOMIC DNA]</scope>
</reference>
<organism evidence="1 2">
    <name type="scientific">Candidatus Nomurabacteria bacterium RIFCSPLOWO2_01_FULL_41_12</name>
    <dbReference type="NCBI Taxonomy" id="1801774"/>
    <lineage>
        <taxon>Bacteria</taxon>
        <taxon>Candidatus Nomuraibacteriota</taxon>
    </lineage>
</organism>